<evidence type="ECO:0000256" key="1">
    <source>
        <dbReference type="SAM" id="MobiDB-lite"/>
    </source>
</evidence>
<evidence type="ECO:0000313" key="3">
    <source>
        <dbReference type="EMBL" id="TFC48869.1"/>
    </source>
</evidence>
<sequence>MTTTVHGTQMPLSTDHRHPAAGPALPAHSQQLPIRRIVVGLSLTVLAAIHVLDLPGKFAETPYLAVAYIGLVVTALVIAERLFVVGSRRDFAAAASLSVLVIAGFVVNRTVGMPGAMDDIGNWLEPLGLLSLLVEAFVVWQAAAALLTRTRH</sequence>
<feature type="transmembrane region" description="Helical" evidence="2">
    <location>
        <begin position="37"/>
        <end position="55"/>
    </location>
</feature>
<keyword evidence="2" id="KW-1133">Transmembrane helix</keyword>
<feature type="region of interest" description="Disordered" evidence="1">
    <location>
        <begin position="1"/>
        <end position="26"/>
    </location>
</feature>
<keyword evidence="4" id="KW-1185">Reference proteome</keyword>
<evidence type="ECO:0000256" key="2">
    <source>
        <dbReference type="SAM" id="Phobius"/>
    </source>
</evidence>
<evidence type="ECO:0000313" key="4">
    <source>
        <dbReference type="Proteomes" id="UP000297403"/>
    </source>
</evidence>
<feature type="compositionally biased region" description="Polar residues" evidence="1">
    <location>
        <begin position="1"/>
        <end position="12"/>
    </location>
</feature>
<comment type="caution">
    <text evidence="3">The sequence shown here is derived from an EMBL/GenBank/DDBJ whole genome shotgun (WGS) entry which is preliminary data.</text>
</comment>
<keyword evidence="2" id="KW-0812">Transmembrane</keyword>
<proteinExistence type="predicted"/>
<accession>A0AAQ2HFX8</accession>
<gene>
    <name evidence="3" type="ORF">E3O49_06570</name>
</gene>
<name>A0AAQ2HFX8_9MICO</name>
<feature type="transmembrane region" description="Helical" evidence="2">
    <location>
        <begin position="127"/>
        <end position="147"/>
    </location>
</feature>
<feature type="transmembrane region" description="Helical" evidence="2">
    <location>
        <begin position="61"/>
        <end position="79"/>
    </location>
</feature>
<dbReference type="EMBL" id="SOFY01000031">
    <property type="protein sequence ID" value="TFC48869.1"/>
    <property type="molecule type" value="Genomic_DNA"/>
</dbReference>
<dbReference type="RefSeq" id="WP_134364996.1">
    <property type="nucleotide sequence ID" value="NZ_SOFY01000031.1"/>
</dbReference>
<organism evidence="3 4">
    <name type="scientific">Cryobacterium shii</name>
    <dbReference type="NCBI Taxonomy" id="1259235"/>
    <lineage>
        <taxon>Bacteria</taxon>
        <taxon>Bacillati</taxon>
        <taxon>Actinomycetota</taxon>
        <taxon>Actinomycetes</taxon>
        <taxon>Micrococcales</taxon>
        <taxon>Microbacteriaceae</taxon>
        <taxon>Cryobacterium</taxon>
    </lineage>
</organism>
<reference evidence="3 4" key="1">
    <citation type="submission" date="2019-03" db="EMBL/GenBank/DDBJ databases">
        <title>Genomics of glacier-inhabiting Cryobacterium strains.</title>
        <authorList>
            <person name="Liu Q."/>
            <person name="Xin Y.-H."/>
        </authorList>
    </citation>
    <scope>NUCLEOTIDE SEQUENCE [LARGE SCALE GENOMIC DNA]</scope>
    <source>
        <strain evidence="4">TMT1-22</strain>
    </source>
</reference>
<feature type="transmembrane region" description="Helical" evidence="2">
    <location>
        <begin position="91"/>
        <end position="107"/>
    </location>
</feature>
<dbReference type="AlphaFoldDB" id="A0AAQ2HFX8"/>
<keyword evidence="2" id="KW-0472">Membrane</keyword>
<dbReference type="Proteomes" id="UP000297403">
    <property type="component" value="Unassembled WGS sequence"/>
</dbReference>
<protein>
    <submittedName>
        <fullName evidence="3">Uncharacterized protein</fullName>
    </submittedName>
</protein>